<keyword evidence="2" id="KW-1185">Reference proteome</keyword>
<sequence>MSFLNLVMMPDFISVISDGQITTADNMTQSHFKKFETSPAGFVVGITGFEQITNRIRKKFFYQPNLTFNQAKELLQNELDHLKTKQINFGQDLCFNALLAGFPQSLTGPSEPEAISFHIAQQSIQTKTYHKAAVLSLLPDDIDFNPNKIITENLPKHSHASLSLHVQGLQRNALYKVAEASATVNKVVFQELIRPSAH</sequence>
<gene>
    <name evidence="1" type="ORF">JW886_07160</name>
</gene>
<dbReference type="RefSeq" id="WP_205871703.1">
    <property type="nucleotide sequence ID" value="NZ_CP070872.1"/>
</dbReference>
<name>A0AA45QQT1_9LACT</name>
<evidence type="ECO:0000313" key="1">
    <source>
        <dbReference type="EMBL" id="QSE76243.1"/>
    </source>
</evidence>
<proteinExistence type="predicted"/>
<accession>A0AA45QQT1</accession>
<dbReference type="KEGG" id="lti:JW886_07160"/>
<reference evidence="1 2" key="1">
    <citation type="submission" date="2021-02" db="EMBL/GenBank/DDBJ databases">
        <title>Complete genome sequence of Lactococcus lactis strain K_LL004.</title>
        <authorList>
            <person name="Kim H.B."/>
        </authorList>
    </citation>
    <scope>NUCLEOTIDE SEQUENCE [LARGE SCALE GENOMIC DNA]</scope>
    <source>
        <strain evidence="1 2">K_LL004</strain>
    </source>
</reference>
<evidence type="ECO:0000313" key="2">
    <source>
        <dbReference type="Proteomes" id="UP000663608"/>
    </source>
</evidence>
<organism evidence="1 2">
    <name type="scientific">Lactococcus taiwanensis</name>
    <dbReference type="NCBI Taxonomy" id="1151742"/>
    <lineage>
        <taxon>Bacteria</taxon>
        <taxon>Bacillati</taxon>
        <taxon>Bacillota</taxon>
        <taxon>Bacilli</taxon>
        <taxon>Lactobacillales</taxon>
        <taxon>Streptococcaceae</taxon>
        <taxon>Lactococcus</taxon>
    </lineage>
</organism>
<protein>
    <submittedName>
        <fullName evidence="1">Uncharacterized protein</fullName>
    </submittedName>
</protein>
<dbReference type="Proteomes" id="UP000663608">
    <property type="component" value="Chromosome"/>
</dbReference>
<dbReference type="EMBL" id="CP070872">
    <property type="protein sequence ID" value="QSE76243.1"/>
    <property type="molecule type" value="Genomic_DNA"/>
</dbReference>
<dbReference type="AlphaFoldDB" id="A0AA45QQT1"/>